<keyword evidence="4" id="KW-0458">Lysosome</keyword>
<reference evidence="6" key="1">
    <citation type="submission" date="2021-01" db="UniProtKB">
        <authorList>
            <consortium name="EnsemblMetazoa"/>
        </authorList>
    </citation>
    <scope>IDENTIFICATION</scope>
</reference>
<sequence>MIAEQTLTRNAAGNVVGLGRPADVELDHRVRSVSNKFADNVHIIANEPTLACYRLQEHVRKSLPGLVEKQYALVRNDRALEGRVFDLDYDIKAVKDIYPAEARFRTVQEMLKNSIFMKQELDQSRIARSYTTNEDKQSKKMKRSSRSFDRQGTEGVRLSTASGEQRSTPLLIENSIGERGRGSLKDNSKERSGSIQSTGSYKSFLYHRINAPTK</sequence>
<dbReference type="EnsemblMetazoa" id="XM_022800146">
    <property type="protein sequence ID" value="XP_022655881"/>
    <property type="gene ID" value="LOC111248220"/>
</dbReference>
<dbReference type="Proteomes" id="UP000594260">
    <property type="component" value="Unplaced"/>
</dbReference>
<evidence type="ECO:0000256" key="5">
    <source>
        <dbReference type="SAM" id="MobiDB-lite"/>
    </source>
</evidence>
<dbReference type="RefSeq" id="XP_022655880.1">
    <property type="nucleotide sequence ID" value="XM_022800145.1"/>
</dbReference>
<organism evidence="6 7">
    <name type="scientific">Varroa destructor</name>
    <name type="common">Honeybee mite</name>
    <dbReference type="NCBI Taxonomy" id="109461"/>
    <lineage>
        <taxon>Eukaryota</taxon>
        <taxon>Metazoa</taxon>
        <taxon>Ecdysozoa</taxon>
        <taxon>Arthropoda</taxon>
        <taxon>Chelicerata</taxon>
        <taxon>Arachnida</taxon>
        <taxon>Acari</taxon>
        <taxon>Parasitiformes</taxon>
        <taxon>Mesostigmata</taxon>
        <taxon>Gamasina</taxon>
        <taxon>Dermanyssoidea</taxon>
        <taxon>Varroidae</taxon>
        <taxon>Varroa</taxon>
    </lineage>
</organism>
<comment type="subcellular location">
    <subcellularLocation>
        <location evidence="1">Lysosome membrane</location>
    </subcellularLocation>
</comment>
<dbReference type="InParanoid" id="A0A7M7K133"/>
<evidence type="ECO:0000313" key="7">
    <source>
        <dbReference type="Proteomes" id="UP000594260"/>
    </source>
</evidence>
<feature type="compositionally biased region" description="Basic and acidic residues" evidence="5">
    <location>
        <begin position="176"/>
        <end position="192"/>
    </location>
</feature>
<evidence type="ECO:0000256" key="2">
    <source>
        <dbReference type="ARBA" id="ARBA00010463"/>
    </source>
</evidence>
<comment type="similarity">
    <text evidence="2">Belongs to the BORCS8 family.</text>
</comment>
<accession>A0A7M7K133</accession>
<dbReference type="GeneID" id="111248220"/>
<dbReference type="PANTHER" id="PTHR21146">
    <property type="entry name" value="MEF2B PROTEIN"/>
    <property type="match status" value="1"/>
</dbReference>
<dbReference type="RefSeq" id="XP_022655881.1">
    <property type="nucleotide sequence ID" value="XM_022800146.1"/>
</dbReference>
<dbReference type="KEGG" id="vde:111248220"/>
<evidence type="ECO:0000256" key="3">
    <source>
        <dbReference type="ARBA" id="ARBA00023136"/>
    </source>
</evidence>
<dbReference type="AlphaFoldDB" id="A0A7M7K133"/>
<keyword evidence="7" id="KW-1185">Reference proteome</keyword>
<evidence type="ECO:0000256" key="4">
    <source>
        <dbReference type="ARBA" id="ARBA00023228"/>
    </source>
</evidence>
<name>A0A7M7K133_VARDE</name>
<evidence type="ECO:0000313" key="6">
    <source>
        <dbReference type="EnsemblMetazoa" id="XP_022655880"/>
    </source>
</evidence>
<dbReference type="GO" id="GO:0099078">
    <property type="term" value="C:BORC complex"/>
    <property type="evidence" value="ECO:0007669"/>
    <property type="project" value="TreeGrafter"/>
</dbReference>
<dbReference type="EnsemblMetazoa" id="XM_022800145">
    <property type="protein sequence ID" value="XP_022655880"/>
    <property type="gene ID" value="LOC111248220"/>
</dbReference>
<dbReference type="FunCoup" id="A0A7M7K133">
    <property type="interactions" value="83"/>
</dbReference>
<dbReference type="InterPro" id="IPR019320">
    <property type="entry name" value="BORCS8"/>
</dbReference>
<dbReference type="PANTHER" id="PTHR21146:SF0">
    <property type="entry name" value="BLOC-1-RELATED COMPLEX SUBUNIT 8"/>
    <property type="match status" value="1"/>
</dbReference>
<keyword evidence="3" id="KW-0472">Membrane</keyword>
<dbReference type="OrthoDB" id="10044187at2759"/>
<feature type="region of interest" description="Disordered" evidence="5">
    <location>
        <begin position="127"/>
        <end position="201"/>
    </location>
</feature>
<feature type="compositionally biased region" description="Polar residues" evidence="5">
    <location>
        <begin position="159"/>
        <end position="168"/>
    </location>
</feature>
<evidence type="ECO:0000256" key="1">
    <source>
        <dbReference type="ARBA" id="ARBA00004656"/>
    </source>
</evidence>
<dbReference type="GO" id="GO:0005765">
    <property type="term" value="C:lysosomal membrane"/>
    <property type="evidence" value="ECO:0007669"/>
    <property type="project" value="UniProtKB-SubCell"/>
</dbReference>
<protein>
    <submittedName>
        <fullName evidence="6">Uncharacterized protein</fullName>
    </submittedName>
</protein>
<dbReference type="Pfam" id="PF10167">
    <property type="entry name" value="BORCS8"/>
    <property type="match status" value="1"/>
</dbReference>
<proteinExistence type="inferred from homology"/>